<organism evidence="3 4">
    <name type="scientific">Populus tomentosa</name>
    <name type="common">Chinese white poplar</name>
    <dbReference type="NCBI Taxonomy" id="118781"/>
    <lineage>
        <taxon>Eukaryota</taxon>
        <taxon>Viridiplantae</taxon>
        <taxon>Streptophyta</taxon>
        <taxon>Embryophyta</taxon>
        <taxon>Tracheophyta</taxon>
        <taxon>Spermatophyta</taxon>
        <taxon>Magnoliopsida</taxon>
        <taxon>eudicotyledons</taxon>
        <taxon>Gunneridae</taxon>
        <taxon>Pentapetalae</taxon>
        <taxon>rosids</taxon>
        <taxon>fabids</taxon>
        <taxon>Malpighiales</taxon>
        <taxon>Salicaceae</taxon>
        <taxon>Saliceae</taxon>
        <taxon>Populus</taxon>
    </lineage>
</organism>
<evidence type="ECO:0000313" key="3">
    <source>
        <dbReference type="EMBL" id="KAG6794023.1"/>
    </source>
</evidence>
<evidence type="ECO:0000313" key="4">
    <source>
        <dbReference type="Proteomes" id="UP000886885"/>
    </source>
</evidence>
<dbReference type="PANTHER" id="PTHR33463:SF204">
    <property type="entry name" value="NB-ARC DOMAIN-CONTAINING PROTEIN"/>
    <property type="match status" value="1"/>
</dbReference>
<protein>
    <recommendedName>
        <fullName evidence="2">Disease resistance protein At4g27190-like leucine-rich repeats domain-containing protein</fullName>
    </recommendedName>
</protein>
<gene>
    <name evidence="3" type="ORF">POTOM_003256</name>
</gene>
<feature type="domain" description="Disease resistance protein At4g27190-like leucine-rich repeats" evidence="2">
    <location>
        <begin position="143"/>
        <end position="185"/>
    </location>
</feature>
<keyword evidence="1" id="KW-0611">Plant defense</keyword>
<dbReference type="OrthoDB" id="998547at2759"/>
<proteinExistence type="predicted"/>
<dbReference type="Proteomes" id="UP000886885">
    <property type="component" value="Chromosome 1A"/>
</dbReference>
<accession>A0A8X8DLE2</accession>
<dbReference type="AlphaFoldDB" id="A0A8X8DLE2"/>
<keyword evidence="4" id="KW-1185">Reference proteome</keyword>
<evidence type="ECO:0000259" key="2">
    <source>
        <dbReference type="Pfam" id="PF23247"/>
    </source>
</evidence>
<dbReference type="EMBL" id="JAAWWB010000001">
    <property type="protein sequence ID" value="KAG6794023.1"/>
    <property type="molecule type" value="Genomic_DNA"/>
</dbReference>
<sequence>MSYKVGSALRFHGYDANSKVEVLSFIQISWLNAIREWQEEFVGNLNSILQLLISYSHALLPCLLGLRNLETLCLDSMHDMRCIWKGLVLSKLTILKGVKCKRLTHVFTCNMIVSLVQLKVLKILSYEELEQIIAKNDDENDQILLGDHHPSLCFPNLSHIEIRECNTLKSLFPVAMALSLPNLQIFIVGEPSRLVGVFGQEENALPVNVEKVMELLNLQNLKVFECPKLITIFAITPNGSIRAQSEVSEVAEDSITGCSAPISTYRTWTRNKGWEEGEVMISLAMESEKHAKQARLVEVIPTVSLAMGYKLLRIQSLVALRQSALFV</sequence>
<dbReference type="PANTHER" id="PTHR33463">
    <property type="entry name" value="NB-ARC DOMAIN-CONTAINING PROTEIN-RELATED"/>
    <property type="match status" value="1"/>
</dbReference>
<dbReference type="InterPro" id="IPR057135">
    <property type="entry name" value="At4g27190-like_LRR"/>
</dbReference>
<dbReference type="Pfam" id="PF23247">
    <property type="entry name" value="LRR_RPS2"/>
    <property type="match status" value="1"/>
</dbReference>
<reference evidence="3" key="1">
    <citation type="journal article" date="2020" name="bioRxiv">
        <title>Hybrid origin of Populus tomentosa Carr. identified through genome sequencing and phylogenomic analysis.</title>
        <authorList>
            <person name="An X."/>
            <person name="Gao K."/>
            <person name="Chen Z."/>
            <person name="Li J."/>
            <person name="Yang X."/>
            <person name="Yang X."/>
            <person name="Zhou J."/>
            <person name="Guo T."/>
            <person name="Zhao T."/>
            <person name="Huang S."/>
            <person name="Miao D."/>
            <person name="Khan W.U."/>
            <person name="Rao P."/>
            <person name="Ye M."/>
            <person name="Lei B."/>
            <person name="Liao W."/>
            <person name="Wang J."/>
            <person name="Ji L."/>
            <person name="Li Y."/>
            <person name="Guo B."/>
            <person name="Mustafa N.S."/>
            <person name="Li S."/>
            <person name="Yun Q."/>
            <person name="Keller S.R."/>
            <person name="Mao J."/>
            <person name="Zhang R."/>
            <person name="Strauss S.H."/>
        </authorList>
    </citation>
    <scope>NUCLEOTIDE SEQUENCE</scope>
    <source>
        <strain evidence="3">GM15</strain>
        <tissue evidence="3">Leaf</tissue>
    </source>
</reference>
<comment type="caution">
    <text evidence="3">The sequence shown here is derived from an EMBL/GenBank/DDBJ whole genome shotgun (WGS) entry which is preliminary data.</text>
</comment>
<dbReference type="InterPro" id="IPR050905">
    <property type="entry name" value="Plant_NBS-LRR"/>
</dbReference>
<name>A0A8X8DLE2_POPTO</name>
<evidence type="ECO:0000256" key="1">
    <source>
        <dbReference type="ARBA" id="ARBA00022821"/>
    </source>
</evidence>